<feature type="transmembrane region" description="Helical" evidence="9">
    <location>
        <begin position="358"/>
        <end position="378"/>
    </location>
</feature>
<comment type="subcellular location">
    <subcellularLocation>
        <location evidence="1">Cell membrane</location>
        <topology evidence="1">Multi-pass membrane protein</topology>
    </subcellularLocation>
</comment>
<feature type="transmembrane region" description="Helical" evidence="9">
    <location>
        <begin position="132"/>
        <end position="152"/>
    </location>
</feature>
<dbReference type="Pfam" id="PF02378">
    <property type="entry name" value="PTS_EIIC"/>
    <property type="match status" value="1"/>
</dbReference>
<evidence type="ECO:0000256" key="9">
    <source>
        <dbReference type="SAM" id="Phobius"/>
    </source>
</evidence>
<keyword evidence="8 9" id="KW-0472">Membrane</keyword>
<keyword evidence="7 9" id="KW-1133">Transmembrane helix</keyword>
<feature type="transmembrane region" description="Helical" evidence="9">
    <location>
        <begin position="96"/>
        <end position="120"/>
    </location>
</feature>
<dbReference type="InterPro" id="IPR050558">
    <property type="entry name" value="PTS_Sugar-Specific_Components"/>
</dbReference>
<keyword evidence="5" id="KW-0598">Phosphotransferase system</keyword>
<keyword evidence="4" id="KW-0762">Sugar transport</keyword>
<feature type="domain" description="PTS EIIC type-1" evidence="10">
    <location>
        <begin position="91"/>
        <end position="459"/>
    </location>
</feature>
<name>A0ABU8SE35_9LACO</name>
<evidence type="ECO:0000256" key="4">
    <source>
        <dbReference type="ARBA" id="ARBA00022597"/>
    </source>
</evidence>
<evidence type="ECO:0000256" key="5">
    <source>
        <dbReference type="ARBA" id="ARBA00022683"/>
    </source>
</evidence>
<feature type="transmembrane region" description="Helical" evidence="9">
    <location>
        <begin position="384"/>
        <end position="417"/>
    </location>
</feature>
<dbReference type="RefSeq" id="WP_339968017.1">
    <property type="nucleotide sequence ID" value="NZ_JAWMWG010000001.1"/>
</dbReference>
<feature type="transmembrane region" description="Helical" evidence="9">
    <location>
        <begin position="247"/>
        <end position="268"/>
    </location>
</feature>
<evidence type="ECO:0000313" key="11">
    <source>
        <dbReference type="EMBL" id="MEJ6347660.1"/>
    </source>
</evidence>
<protein>
    <submittedName>
        <fullName evidence="11">PTS transporter subunit EIIC</fullName>
    </submittedName>
</protein>
<gene>
    <name evidence="11" type="ORF">R4Y45_00085</name>
</gene>
<evidence type="ECO:0000256" key="3">
    <source>
        <dbReference type="ARBA" id="ARBA00022475"/>
    </source>
</evidence>
<keyword evidence="12" id="KW-1185">Reference proteome</keyword>
<evidence type="ECO:0000256" key="2">
    <source>
        <dbReference type="ARBA" id="ARBA00022448"/>
    </source>
</evidence>
<evidence type="ECO:0000313" key="12">
    <source>
        <dbReference type="Proteomes" id="UP001377804"/>
    </source>
</evidence>
<dbReference type="InterPro" id="IPR013013">
    <property type="entry name" value="PTS_EIIC_1"/>
</dbReference>
<feature type="transmembrane region" description="Helical" evidence="9">
    <location>
        <begin position="301"/>
        <end position="320"/>
    </location>
</feature>
<evidence type="ECO:0000256" key="7">
    <source>
        <dbReference type="ARBA" id="ARBA00022989"/>
    </source>
</evidence>
<dbReference type="PANTHER" id="PTHR30175">
    <property type="entry name" value="PHOSPHOTRANSFERASE SYSTEM TRANSPORT PROTEIN"/>
    <property type="match status" value="1"/>
</dbReference>
<proteinExistence type="predicted"/>
<feature type="transmembrane region" description="Helical" evidence="9">
    <location>
        <begin position="326"/>
        <end position="346"/>
    </location>
</feature>
<evidence type="ECO:0000256" key="6">
    <source>
        <dbReference type="ARBA" id="ARBA00022692"/>
    </source>
</evidence>
<evidence type="ECO:0000256" key="1">
    <source>
        <dbReference type="ARBA" id="ARBA00004651"/>
    </source>
</evidence>
<dbReference type="Proteomes" id="UP001377804">
    <property type="component" value="Unassembled WGS sequence"/>
</dbReference>
<dbReference type="PANTHER" id="PTHR30175:SF1">
    <property type="entry name" value="PTS SYSTEM ARBUTIN-, CELLOBIOSE-, AND SALICIN-SPECIFIC EIIBC COMPONENT-RELATED"/>
    <property type="match status" value="1"/>
</dbReference>
<keyword evidence="2" id="KW-0813">Transport</keyword>
<feature type="transmembrane region" description="Helical" evidence="9">
    <location>
        <begin position="204"/>
        <end position="227"/>
    </location>
</feature>
<comment type="caution">
    <text evidence="11">The sequence shown here is derived from an EMBL/GenBank/DDBJ whole genome shotgun (WGS) entry which is preliminary data.</text>
</comment>
<reference evidence="11 12" key="1">
    <citation type="submission" date="2023-10" db="EMBL/GenBank/DDBJ databases">
        <title>Holzapfeliella saturejae sp. nov. isolated from Satureja montana flowers.</title>
        <authorList>
            <person name="Alcantara C."/>
            <person name="Zuniga M."/>
            <person name="Landete J.M."/>
            <person name="Monedero V."/>
        </authorList>
    </citation>
    <scope>NUCLEOTIDE SEQUENCE [LARGE SCALE GENOMIC DNA]</scope>
    <source>
        <strain evidence="11 12">He02</strain>
    </source>
</reference>
<dbReference type="InterPro" id="IPR003352">
    <property type="entry name" value="PTS_EIIC"/>
</dbReference>
<evidence type="ECO:0000256" key="8">
    <source>
        <dbReference type="ARBA" id="ARBA00023136"/>
    </source>
</evidence>
<accession>A0ABU8SE35</accession>
<dbReference type="EMBL" id="JAWMWG010000001">
    <property type="protein sequence ID" value="MEJ6347660.1"/>
    <property type="molecule type" value="Genomic_DNA"/>
</dbReference>
<organism evidence="11 12">
    <name type="scientific">Holzapfeliella saturejae</name>
    <dbReference type="NCBI Taxonomy" id="3082953"/>
    <lineage>
        <taxon>Bacteria</taxon>
        <taxon>Bacillati</taxon>
        <taxon>Bacillota</taxon>
        <taxon>Bacilli</taxon>
        <taxon>Lactobacillales</taxon>
        <taxon>Lactobacillaceae</taxon>
        <taxon>Holzapfeliella</taxon>
    </lineage>
</organism>
<sequence>MNTLSQELFSLIGGKAKLKGLGHRKDSVFFDLDTVPEIEKLEKLPNIQSVTIEKNHVSLVPTQNATDIYYELLDAPDIDQEKPNLFNRLLDTLSGIFMPILGYLAATGMLKGLMSALSALKIMDSASGTYQVLYAISDGFFYFLPIVLGYSASKRFKTSPLLGITIGATLTYPSIVQMASPESATPLFTLFANTPLQTHVFDTFFGIPLIMVNYTSSVIPVIVGVLLASKLEKFFTKWIPEIIQNFIVPFCTLIIAIPLIFLIIGPITTWLSQGLGWVIQTLVQLNPAIAGLVLGVVWQPLVVLGLHWGIIPIAFINIATVGQDPIMALTFAALYAQIGAVLGVMLKTKDKKFKALSLSAFITGVFGISEPSMFGVTIPTKKPFVISMIGAGIGGLIMGLFNTLVYTVGVLGFFTFLTYIPSDGNLTGLFAAIGACAVAFIFSFIVSYIVYTDKDKPTV</sequence>
<feature type="transmembrane region" description="Helical" evidence="9">
    <location>
        <begin position="274"/>
        <end position="294"/>
    </location>
</feature>
<keyword evidence="6 9" id="KW-0812">Transmembrane</keyword>
<keyword evidence="3" id="KW-1003">Cell membrane</keyword>
<feature type="transmembrane region" description="Helical" evidence="9">
    <location>
        <begin position="429"/>
        <end position="451"/>
    </location>
</feature>
<evidence type="ECO:0000259" key="10">
    <source>
        <dbReference type="PROSITE" id="PS51103"/>
    </source>
</evidence>
<dbReference type="PROSITE" id="PS51103">
    <property type="entry name" value="PTS_EIIC_TYPE_1"/>
    <property type="match status" value="1"/>
</dbReference>